<dbReference type="InterPro" id="IPR033479">
    <property type="entry name" value="dCache_1"/>
</dbReference>
<dbReference type="GO" id="GO:0005886">
    <property type="term" value="C:plasma membrane"/>
    <property type="evidence" value="ECO:0007669"/>
    <property type="project" value="UniProtKB-SubCell"/>
</dbReference>
<evidence type="ECO:0000256" key="10">
    <source>
        <dbReference type="ARBA" id="ARBA00023136"/>
    </source>
</evidence>
<dbReference type="Gene3D" id="3.30.565.10">
    <property type="entry name" value="Histidine kinase-like ATPase, C-terminal domain"/>
    <property type="match status" value="1"/>
</dbReference>
<evidence type="ECO:0000256" key="8">
    <source>
        <dbReference type="ARBA" id="ARBA00022989"/>
    </source>
</evidence>
<dbReference type="GO" id="GO:0005524">
    <property type="term" value="F:ATP binding"/>
    <property type="evidence" value="ECO:0007669"/>
    <property type="project" value="UniProtKB-KW"/>
</dbReference>
<dbReference type="InterPro" id="IPR050640">
    <property type="entry name" value="Bact_2-comp_sensor_kinase"/>
</dbReference>
<dbReference type="PROSITE" id="PS50109">
    <property type="entry name" value="HIS_KIN"/>
    <property type="match status" value="1"/>
</dbReference>
<keyword evidence="9" id="KW-0902">Two-component regulatory system</keyword>
<evidence type="ECO:0000256" key="4">
    <source>
        <dbReference type="ARBA" id="ARBA00022692"/>
    </source>
</evidence>
<dbReference type="InterPro" id="IPR010559">
    <property type="entry name" value="Sig_transdc_His_kin_internal"/>
</dbReference>
<evidence type="ECO:0000256" key="1">
    <source>
        <dbReference type="ARBA" id="ARBA00004651"/>
    </source>
</evidence>
<dbReference type="Pfam" id="PF02743">
    <property type="entry name" value="dCache_1"/>
    <property type="match status" value="1"/>
</dbReference>
<feature type="coiled-coil region" evidence="11">
    <location>
        <begin position="330"/>
        <end position="405"/>
    </location>
</feature>
<dbReference type="PANTHER" id="PTHR34220:SF7">
    <property type="entry name" value="SENSOR HISTIDINE KINASE YPDA"/>
    <property type="match status" value="1"/>
</dbReference>
<keyword evidence="10 12" id="KW-0472">Membrane</keyword>
<evidence type="ECO:0000256" key="3">
    <source>
        <dbReference type="ARBA" id="ARBA00022679"/>
    </source>
</evidence>
<gene>
    <name evidence="14" type="ORF">PAT3040_01024</name>
</gene>
<accession>A0A2R5EIY9</accession>
<dbReference type="GO" id="GO:0000155">
    <property type="term" value="F:phosphorelay sensor kinase activity"/>
    <property type="evidence" value="ECO:0007669"/>
    <property type="project" value="InterPro"/>
</dbReference>
<feature type="domain" description="Histidine kinase" evidence="13">
    <location>
        <begin position="390"/>
        <end position="601"/>
    </location>
</feature>
<feature type="transmembrane region" description="Helical" evidence="12">
    <location>
        <begin position="24"/>
        <end position="43"/>
    </location>
</feature>
<keyword evidence="5" id="KW-0547">Nucleotide-binding</keyword>
<evidence type="ECO:0000313" key="14">
    <source>
        <dbReference type="EMBL" id="GBG06497.1"/>
    </source>
</evidence>
<keyword evidence="11" id="KW-0175">Coiled coil</keyword>
<dbReference type="InterPro" id="IPR003594">
    <property type="entry name" value="HATPase_dom"/>
</dbReference>
<evidence type="ECO:0000256" key="7">
    <source>
        <dbReference type="ARBA" id="ARBA00022840"/>
    </source>
</evidence>
<dbReference type="Proteomes" id="UP000245202">
    <property type="component" value="Unassembled WGS sequence"/>
</dbReference>
<evidence type="ECO:0000259" key="13">
    <source>
        <dbReference type="PROSITE" id="PS50109"/>
    </source>
</evidence>
<keyword evidence="4 12" id="KW-0812">Transmembrane</keyword>
<protein>
    <recommendedName>
        <fullName evidence="13">Histidine kinase domain-containing protein</fullName>
    </recommendedName>
</protein>
<keyword evidence="3" id="KW-0808">Transferase</keyword>
<evidence type="ECO:0000256" key="11">
    <source>
        <dbReference type="SAM" id="Coils"/>
    </source>
</evidence>
<dbReference type="Pfam" id="PF06580">
    <property type="entry name" value="His_kinase"/>
    <property type="match status" value="1"/>
</dbReference>
<dbReference type="Pfam" id="PF02518">
    <property type="entry name" value="HATPase_c"/>
    <property type="match status" value="1"/>
</dbReference>
<keyword evidence="2" id="KW-1003">Cell membrane</keyword>
<dbReference type="SMART" id="SM00387">
    <property type="entry name" value="HATPase_c"/>
    <property type="match status" value="1"/>
</dbReference>
<dbReference type="EMBL" id="BDQX01000047">
    <property type="protein sequence ID" value="GBG06497.1"/>
    <property type="molecule type" value="Genomic_DNA"/>
</dbReference>
<evidence type="ECO:0000256" key="6">
    <source>
        <dbReference type="ARBA" id="ARBA00022777"/>
    </source>
</evidence>
<keyword evidence="7" id="KW-0067">ATP-binding</keyword>
<comment type="caution">
    <text evidence="14">The sequence shown here is derived from an EMBL/GenBank/DDBJ whole genome shotgun (WGS) entry which is preliminary data.</text>
</comment>
<keyword evidence="8 12" id="KW-1133">Transmembrane helix</keyword>
<dbReference type="PANTHER" id="PTHR34220">
    <property type="entry name" value="SENSOR HISTIDINE KINASE YPDA"/>
    <property type="match status" value="1"/>
</dbReference>
<evidence type="ECO:0000256" key="5">
    <source>
        <dbReference type="ARBA" id="ARBA00022741"/>
    </source>
</evidence>
<comment type="subcellular location">
    <subcellularLocation>
        <location evidence="1">Cell membrane</location>
        <topology evidence="1">Multi-pass membrane protein</topology>
    </subcellularLocation>
</comment>
<dbReference type="CDD" id="cd12912">
    <property type="entry name" value="PDC2_MCP_like"/>
    <property type="match status" value="1"/>
</dbReference>
<reference evidence="14 15" key="1">
    <citation type="submission" date="2017-08" db="EMBL/GenBank/DDBJ databases">
        <title>Substantial Increase in Enzyme Production by Combined Drug-Resistance Mutations in Paenibacillus agaridevorans.</title>
        <authorList>
            <person name="Tanaka Y."/>
            <person name="Funane K."/>
            <person name="Hosaka T."/>
            <person name="Shiwa Y."/>
            <person name="Fujita N."/>
            <person name="Miyazaki T."/>
            <person name="Yoshikawa H."/>
            <person name="Murakami K."/>
            <person name="Kasahara K."/>
            <person name="Inaoka T."/>
            <person name="Hiraga Y."/>
            <person name="Ochi K."/>
        </authorList>
    </citation>
    <scope>NUCLEOTIDE SEQUENCE [LARGE SCALE GENOMIC DNA]</scope>
    <source>
        <strain evidence="14 15">T-3040</strain>
    </source>
</reference>
<evidence type="ECO:0000313" key="15">
    <source>
        <dbReference type="Proteomes" id="UP000245202"/>
    </source>
</evidence>
<keyword evidence="15" id="KW-1185">Reference proteome</keyword>
<sequence length="602" mass="67593">MNGWRWLKGYLRAYSGASITKKAIAIYIVVVLVPGCLLFLLYFQQTSGIIEREMSDSMLQTLNQAEYNISNGLDNVASVSDSVIANQGIAQYLSGSAKPAYEQFEDFQELEKLLVSLERNRGIHRIRLFVDPRLTYSREDIHFFSLHDLDREAAWYRNMISRNGGNYWRGTYLQPYLGESDAKVISAVRMLHDPLHYESVIGVLSIDVKVSMIQEILSRVSLSSSQEVFVVDDDRRLVSHQDAARLGQPSDLTAAQMEQLAKSKEGSFRDDQGTTSFLYRRIPNTDWSIVAKLPTSELSGKSVVLTKVSAVLLLGIGSIVFIFFLVLAFAAAAESLAKRVRDMNRTLKAEGSAHFDGSLPKPKGDLRQLESAISRMVQTVHDLTAESYRSKLHERDAQLKALQAQVDPHFLYNTLDSMNWMAIRRGADEISDLIEALSTYFRLSLNKGSDVVTLAEELQLIRSYMHIHNTRDDSGIELFCEVEETLLSCRLPKLTLQPIVENAVLHGIHMKRPKRGTIDISAKLEGHWLTIEIRDNGVGMTPERLAQLLEPPSPDNKVESYGLYNVHERLRLFSRDNGAGVTLTSKPGSGTNVLLKIKISSN</sequence>
<organism evidence="14 15">
    <name type="scientific">Paenibacillus agaridevorans</name>
    <dbReference type="NCBI Taxonomy" id="171404"/>
    <lineage>
        <taxon>Bacteria</taxon>
        <taxon>Bacillati</taxon>
        <taxon>Bacillota</taxon>
        <taxon>Bacilli</taxon>
        <taxon>Bacillales</taxon>
        <taxon>Paenibacillaceae</taxon>
        <taxon>Paenibacillus</taxon>
    </lineage>
</organism>
<evidence type="ECO:0000256" key="2">
    <source>
        <dbReference type="ARBA" id="ARBA00022475"/>
    </source>
</evidence>
<name>A0A2R5EIY9_9BACL</name>
<proteinExistence type="predicted"/>
<dbReference type="InterPro" id="IPR005467">
    <property type="entry name" value="His_kinase_dom"/>
</dbReference>
<dbReference type="AlphaFoldDB" id="A0A2R5EIY9"/>
<dbReference type="Gene3D" id="3.30.450.20">
    <property type="entry name" value="PAS domain"/>
    <property type="match status" value="1"/>
</dbReference>
<dbReference type="SUPFAM" id="SSF55874">
    <property type="entry name" value="ATPase domain of HSP90 chaperone/DNA topoisomerase II/histidine kinase"/>
    <property type="match status" value="1"/>
</dbReference>
<evidence type="ECO:0000256" key="12">
    <source>
        <dbReference type="SAM" id="Phobius"/>
    </source>
</evidence>
<dbReference type="InterPro" id="IPR036890">
    <property type="entry name" value="HATPase_C_sf"/>
</dbReference>
<evidence type="ECO:0000256" key="9">
    <source>
        <dbReference type="ARBA" id="ARBA00023012"/>
    </source>
</evidence>
<keyword evidence="6" id="KW-0418">Kinase</keyword>
<dbReference type="RefSeq" id="WP_108991783.1">
    <property type="nucleotide sequence ID" value="NZ_BDQX01000047.1"/>
</dbReference>
<feature type="transmembrane region" description="Helical" evidence="12">
    <location>
        <begin position="311"/>
        <end position="333"/>
    </location>
</feature>